<sequence>MAAKENQSKYVTSNRRCAGDAHTDNSAYVTPNMRANDNTIADISNKHQMAHSPTGNVLRRIILLMETV</sequence>
<keyword evidence="3" id="KW-1185">Reference proteome</keyword>
<dbReference type="EMBL" id="BGZK01001160">
    <property type="protein sequence ID" value="GBP72905.1"/>
    <property type="molecule type" value="Genomic_DNA"/>
</dbReference>
<evidence type="ECO:0000313" key="3">
    <source>
        <dbReference type="Proteomes" id="UP000299102"/>
    </source>
</evidence>
<proteinExistence type="predicted"/>
<evidence type="ECO:0000313" key="2">
    <source>
        <dbReference type="EMBL" id="GBP72905.1"/>
    </source>
</evidence>
<accession>A0A4C1YEY7</accession>
<feature type="region of interest" description="Disordered" evidence="1">
    <location>
        <begin position="1"/>
        <end position="30"/>
    </location>
</feature>
<organism evidence="2 3">
    <name type="scientific">Eumeta variegata</name>
    <name type="common">Bagworm moth</name>
    <name type="synonym">Eumeta japonica</name>
    <dbReference type="NCBI Taxonomy" id="151549"/>
    <lineage>
        <taxon>Eukaryota</taxon>
        <taxon>Metazoa</taxon>
        <taxon>Ecdysozoa</taxon>
        <taxon>Arthropoda</taxon>
        <taxon>Hexapoda</taxon>
        <taxon>Insecta</taxon>
        <taxon>Pterygota</taxon>
        <taxon>Neoptera</taxon>
        <taxon>Endopterygota</taxon>
        <taxon>Lepidoptera</taxon>
        <taxon>Glossata</taxon>
        <taxon>Ditrysia</taxon>
        <taxon>Tineoidea</taxon>
        <taxon>Psychidae</taxon>
        <taxon>Oiketicinae</taxon>
        <taxon>Eumeta</taxon>
    </lineage>
</organism>
<comment type="caution">
    <text evidence="2">The sequence shown here is derived from an EMBL/GenBank/DDBJ whole genome shotgun (WGS) entry which is preliminary data.</text>
</comment>
<reference evidence="2 3" key="1">
    <citation type="journal article" date="2019" name="Commun. Biol.">
        <title>The bagworm genome reveals a unique fibroin gene that provides high tensile strength.</title>
        <authorList>
            <person name="Kono N."/>
            <person name="Nakamura H."/>
            <person name="Ohtoshi R."/>
            <person name="Tomita M."/>
            <person name="Numata K."/>
            <person name="Arakawa K."/>
        </authorList>
    </citation>
    <scope>NUCLEOTIDE SEQUENCE [LARGE SCALE GENOMIC DNA]</scope>
</reference>
<dbReference type="AlphaFoldDB" id="A0A4C1YEY7"/>
<evidence type="ECO:0000256" key="1">
    <source>
        <dbReference type="SAM" id="MobiDB-lite"/>
    </source>
</evidence>
<protein>
    <submittedName>
        <fullName evidence="2">Uncharacterized protein</fullName>
    </submittedName>
</protein>
<dbReference type="Proteomes" id="UP000299102">
    <property type="component" value="Unassembled WGS sequence"/>
</dbReference>
<gene>
    <name evidence="2" type="ORF">EVAR_63466_1</name>
</gene>
<name>A0A4C1YEY7_EUMVA</name>